<gene>
    <name evidence="5" type="ORF">SPF06_21615</name>
</gene>
<dbReference type="RefSeq" id="WP_323281235.1">
    <property type="nucleotide sequence ID" value="NZ_JAYGGQ010000027.1"/>
</dbReference>
<accession>A0ABU5TCA1</accession>
<dbReference type="EMBL" id="JAYGGQ010000027">
    <property type="protein sequence ID" value="MEA5457323.1"/>
    <property type="molecule type" value="Genomic_DNA"/>
</dbReference>
<name>A0ABU5TCA1_9MICC</name>
<evidence type="ECO:0000256" key="3">
    <source>
        <dbReference type="ARBA" id="ARBA00023163"/>
    </source>
</evidence>
<reference evidence="5 6" key="1">
    <citation type="submission" date="2023-12" db="EMBL/GenBank/DDBJ databases">
        <title>Sinomonas terricola sp. nov, isolated from litchi orchard soil in Guangdong, PR China.</title>
        <authorList>
            <person name="Jiaxin W."/>
            <person name="Yang Z."/>
            <person name="Honghui Z."/>
        </authorList>
    </citation>
    <scope>NUCLEOTIDE SEQUENCE [LARGE SCALE GENOMIC DNA]</scope>
    <source>
        <strain evidence="5 6">JGH33</strain>
    </source>
</reference>
<keyword evidence="6" id="KW-1185">Reference proteome</keyword>
<dbReference type="PRINTS" id="PR00033">
    <property type="entry name" value="HTHASNC"/>
</dbReference>
<dbReference type="InterPro" id="IPR036388">
    <property type="entry name" value="WH-like_DNA-bd_sf"/>
</dbReference>
<evidence type="ECO:0000259" key="4">
    <source>
        <dbReference type="Pfam" id="PF13404"/>
    </source>
</evidence>
<feature type="domain" description="HTH asnC-type" evidence="4">
    <location>
        <begin position="4"/>
        <end position="43"/>
    </location>
</feature>
<dbReference type="SUPFAM" id="SSF46785">
    <property type="entry name" value="Winged helix' DNA-binding domain"/>
    <property type="match status" value="2"/>
</dbReference>
<keyword evidence="1" id="KW-0805">Transcription regulation</keyword>
<protein>
    <submittedName>
        <fullName evidence="5">Lrp/AsnC family transcriptional regulator</fullName>
    </submittedName>
</protein>
<dbReference type="InterPro" id="IPR036390">
    <property type="entry name" value="WH_DNA-bd_sf"/>
</dbReference>
<dbReference type="PANTHER" id="PTHR30154:SF34">
    <property type="entry name" value="TRANSCRIPTIONAL REGULATOR AZLB"/>
    <property type="match status" value="1"/>
</dbReference>
<evidence type="ECO:0000313" key="6">
    <source>
        <dbReference type="Proteomes" id="UP001304769"/>
    </source>
</evidence>
<organism evidence="5 6">
    <name type="scientific">Sinomonas terricola</name>
    <dbReference type="NCBI Taxonomy" id="3110330"/>
    <lineage>
        <taxon>Bacteria</taxon>
        <taxon>Bacillati</taxon>
        <taxon>Actinomycetota</taxon>
        <taxon>Actinomycetes</taxon>
        <taxon>Micrococcales</taxon>
        <taxon>Micrococcaceae</taxon>
        <taxon>Sinomonas</taxon>
    </lineage>
</organism>
<comment type="caution">
    <text evidence="5">The sequence shown here is derived from an EMBL/GenBank/DDBJ whole genome shotgun (WGS) entry which is preliminary data.</text>
</comment>
<keyword evidence="2" id="KW-0238">DNA-binding</keyword>
<feature type="domain" description="HTH asnC-type" evidence="4">
    <location>
        <begin position="172"/>
        <end position="211"/>
    </location>
</feature>
<dbReference type="Proteomes" id="UP001304769">
    <property type="component" value="Unassembled WGS sequence"/>
</dbReference>
<dbReference type="Pfam" id="PF13404">
    <property type="entry name" value="HTH_AsnC-type"/>
    <property type="match status" value="2"/>
</dbReference>
<dbReference type="SMART" id="SM00344">
    <property type="entry name" value="HTH_ASNC"/>
    <property type="match status" value="2"/>
</dbReference>
<dbReference type="PANTHER" id="PTHR30154">
    <property type="entry name" value="LEUCINE-RESPONSIVE REGULATORY PROTEIN"/>
    <property type="match status" value="1"/>
</dbReference>
<dbReference type="InterPro" id="IPR019888">
    <property type="entry name" value="Tscrpt_reg_AsnC-like"/>
</dbReference>
<proteinExistence type="predicted"/>
<sequence>MISETDLAIVHALQLNPRATWRDIGGALELSAETVSRRWEALRDEGTAWIMPVPGPRYLSGGASAFVFLASAASHQNQLVERLCGNPAFGTVSRVAGPHDLAVDCFAGSHEELAAVLTTAFADAPEVLARDVLLVTRLFRQAYEWHEDALAHGPASSLAPPRGAARPTFSSDATDGALIRALAQDGRIGWAELAATCGISPQTARRRVDRLVDAGLLAFRCDTAAEVHPGQRDVTLVLEVPPDRLEPVGRYCAALPSCRVSAQVLGAGNLLATLRVRDLLAVHALEQDLARAAPGTRVVSRHPVFRTDKRMGRLLGPGGRAAGVVPLPL</sequence>
<evidence type="ECO:0000313" key="5">
    <source>
        <dbReference type="EMBL" id="MEA5457323.1"/>
    </source>
</evidence>
<dbReference type="Gene3D" id="1.10.10.10">
    <property type="entry name" value="Winged helix-like DNA-binding domain superfamily/Winged helix DNA-binding domain"/>
    <property type="match status" value="2"/>
</dbReference>
<keyword evidence="3" id="KW-0804">Transcription</keyword>
<evidence type="ECO:0000256" key="2">
    <source>
        <dbReference type="ARBA" id="ARBA00023125"/>
    </source>
</evidence>
<evidence type="ECO:0000256" key="1">
    <source>
        <dbReference type="ARBA" id="ARBA00023015"/>
    </source>
</evidence>
<dbReference type="InterPro" id="IPR000485">
    <property type="entry name" value="AsnC-type_HTH_dom"/>
</dbReference>